<name>A0A554WPZ4_9BURK</name>
<dbReference type="PRINTS" id="PR00811">
    <property type="entry name" value="BCTERIALGSPD"/>
</dbReference>
<dbReference type="Gene3D" id="2.60.40.3470">
    <property type="match status" value="1"/>
</dbReference>
<keyword evidence="5" id="KW-0472">Membrane</keyword>
<dbReference type="InterPro" id="IPR001775">
    <property type="entry name" value="GspD/PilQ"/>
</dbReference>
<accession>A0A554WPZ4</accession>
<evidence type="ECO:0000259" key="9">
    <source>
        <dbReference type="SMART" id="SM00965"/>
    </source>
</evidence>
<comment type="subcellular location">
    <subcellularLocation>
        <location evidence="8">Cell outer membrane</location>
    </subcellularLocation>
    <subcellularLocation>
        <location evidence="1">Membrane</location>
    </subcellularLocation>
</comment>
<dbReference type="Pfam" id="PF07660">
    <property type="entry name" value="STN"/>
    <property type="match status" value="1"/>
</dbReference>
<evidence type="ECO:0000256" key="5">
    <source>
        <dbReference type="ARBA" id="ARBA00023136"/>
    </source>
</evidence>
<organism evidence="10 11">
    <name type="scientific">Tepidimonas sediminis</name>
    <dbReference type="NCBI Taxonomy" id="2588941"/>
    <lineage>
        <taxon>Bacteria</taxon>
        <taxon>Pseudomonadati</taxon>
        <taxon>Pseudomonadota</taxon>
        <taxon>Betaproteobacteria</taxon>
        <taxon>Burkholderiales</taxon>
        <taxon>Tepidimonas</taxon>
    </lineage>
</organism>
<keyword evidence="4" id="KW-0653">Protein transport</keyword>
<evidence type="ECO:0000256" key="6">
    <source>
        <dbReference type="ARBA" id="ARBA00023237"/>
    </source>
</evidence>
<dbReference type="AlphaFoldDB" id="A0A554WPZ4"/>
<protein>
    <submittedName>
        <fullName evidence="10">Type IV pilus biogenesis and competence protein PilQ</fullName>
    </submittedName>
</protein>
<dbReference type="Pfam" id="PF00263">
    <property type="entry name" value="Secretin"/>
    <property type="match status" value="1"/>
</dbReference>
<dbReference type="Gene3D" id="2.60.40.3500">
    <property type="match status" value="1"/>
</dbReference>
<keyword evidence="2 8" id="KW-0813">Transport</keyword>
<keyword evidence="3" id="KW-0732">Signal</keyword>
<dbReference type="NCBIfam" id="TIGR02515">
    <property type="entry name" value="IV_pilus_PilQ"/>
    <property type="match status" value="1"/>
</dbReference>
<dbReference type="PANTHER" id="PTHR30604:SF1">
    <property type="entry name" value="DNA UTILIZATION PROTEIN HOFQ"/>
    <property type="match status" value="1"/>
</dbReference>
<keyword evidence="11" id="KW-1185">Reference proteome</keyword>
<feature type="domain" description="Secretin/TonB short N-terminal" evidence="9">
    <location>
        <begin position="312"/>
        <end position="360"/>
    </location>
</feature>
<dbReference type="Gene3D" id="3.30.1370.120">
    <property type="match status" value="1"/>
</dbReference>
<evidence type="ECO:0000256" key="8">
    <source>
        <dbReference type="RuleBase" id="RU004004"/>
    </source>
</evidence>
<evidence type="ECO:0000256" key="2">
    <source>
        <dbReference type="ARBA" id="ARBA00022448"/>
    </source>
</evidence>
<gene>
    <name evidence="10" type="primary">pilQ</name>
    <name evidence="10" type="ORF">Tsedi_01233</name>
</gene>
<dbReference type="PANTHER" id="PTHR30604">
    <property type="entry name" value="PROTEIN TRANSPORT PROTEIN HOFQ"/>
    <property type="match status" value="1"/>
</dbReference>
<keyword evidence="6" id="KW-0998">Cell outer membrane</keyword>
<evidence type="ECO:0000313" key="10">
    <source>
        <dbReference type="EMBL" id="TSE25648.1"/>
    </source>
</evidence>
<dbReference type="RefSeq" id="WP_143894733.1">
    <property type="nucleotide sequence ID" value="NZ_VJND01000006.1"/>
</dbReference>
<dbReference type="Proteomes" id="UP000320225">
    <property type="component" value="Unassembled WGS sequence"/>
</dbReference>
<dbReference type="InterPro" id="IPR051808">
    <property type="entry name" value="Type_IV_pilus_biogenesis"/>
</dbReference>
<comment type="caution">
    <text evidence="10">The sequence shown here is derived from an EMBL/GenBank/DDBJ whole genome shotgun (WGS) entry which is preliminary data.</text>
</comment>
<evidence type="ECO:0000256" key="3">
    <source>
        <dbReference type="ARBA" id="ARBA00022729"/>
    </source>
</evidence>
<dbReference type="Pfam" id="PF03958">
    <property type="entry name" value="Secretin_N"/>
    <property type="match status" value="1"/>
</dbReference>
<dbReference type="SMART" id="SM00965">
    <property type="entry name" value="STN"/>
    <property type="match status" value="1"/>
</dbReference>
<proteinExistence type="inferred from homology"/>
<dbReference type="InterPro" id="IPR011662">
    <property type="entry name" value="Secretin/TonB_short_N"/>
</dbReference>
<dbReference type="InterPro" id="IPR004846">
    <property type="entry name" value="T2SS/T3SS_dom"/>
</dbReference>
<dbReference type="Pfam" id="PF11741">
    <property type="entry name" value="AMIN"/>
    <property type="match status" value="2"/>
</dbReference>
<dbReference type="Gene3D" id="3.30.1370.130">
    <property type="match status" value="1"/>
</dbReference>
<dbReference type="EMBL" id="VJND01000006">
    <property type="protein sequence ID" value="TSE25648.1"/>
    <property type="molecule type" value="Genomic_DNA"/>
</dbReference>
<evidence type="ECO:0000256" key="7">
    <source>
        <dbReference type="RuleBase" id="RU004003"/>
    </source>
</evidence>
<dbReference type="GO" id="GO:0009279">
    <property type="term" value="C:cell outer membrane"/>
    <property type="evidence" value="ECO:0007669"/>
    <property type="project" value="UniProtKB-SubCell"/>
</dbReference>
<dbReference type="InterPro" id="IPR021731">
    <property type="entry name" value="AMIN_dom"/>
</dbReference>
<sequence>MNERDVNRGLRRGLPLRRWRRWAAWTVGVGLLAAQGVAWAQAAIRAVSASVVGGSEVVRIETSAPLPGVPAGFATQTPPRIALDFPATTNASGKSLIEVNQGNLRSVNVVEAGERTRVVLNLIRNVPYEARAEGNVLLVTLQPPVTTAQAEAAQAPTFPGVVAPAGAGVALADIDFRRGEEGAGRVVVQLGSAQTPVDIRPQGRNIVVEFQRTTLPEGLRRRLDVTDFGTPVRMVTATQAGDRVRLLVENAGEWEHSAYQSDNQFVLEVRPVKPDPNKLVAGPRYSGDRLSLNFQNIDVRALLQVIADFTGFNIITTDTVQGSLTLRLKDVPWDQALDIILEAKQLGMTRTGNVIRVAPRKELADETKFNLEQQALAQKLIPLKSESFQLNYAKASDVAAQLLGTDAVDREGRARAAPTTDSGVQATGDSRTLFSSGTRILSDRGVAVAEPRTNRLFVMDVPERLEKIAELIKLLDIPVRQVLIEARIVEADEGVGKALGVRFGGMINGATLGTVNGSRVLMSVGGGGSYGATSPGLSGAMVNLPAQPLSQAASTAAGAIGATIFNSTLTRMLSLEIQALEADRRVRVISSPRLITSDLKKAVIEQGEEIPYQTNSANQGTNVQFKKAVLKLDVMPQITPDGSVILDVEVSKDSRGDILPGGVAINTNKVQTKVLVENGGTVAIGGIFRSEETTDNQKIPGLGDLPAVGGLFRSKRTSLDRKELIVFLTPRILPAVMGGQ</sequence>
<dbReference type="GO" id="GO:0009306">
    <property type="term" value="P:protein secretion"/>
    <property type="evidence" value="ECO:0007669"/>
    <property type="project" value="InterPro"/>
</dbReference>
<evidence type="ECO:0000256" key="4">
    <source>
        <dbReference type="ARBA" id="ARBA00022927"/>
    </source>
</evidence>
<dbReference type="InterPro" id="IPR013355">
    <property type="entry name" value="Pilus_4_PilQ"/>
</dbReference>
<comment type="similarity">
    <text evidence="7">Belongs to the bacterial secretin family.</text>
</comment>
<evidence type="ECO:0000256" key="1">
    <source>
        <dbReference type="ARBA" id="ARBA00004370"/>
    </source>
</evidence>
<reference evidence="10 11" key="1">
    <citation type="submission" date="2019-07" db="EMBL/GenBank/DDBJ databases">
        <title>Tepidimonas sediminis YIM 72259 draft genome.</title>
        <authorList>
            <person name="Da Costa M.S."/>
            <person name="Froufe H.J.C."/>
            <person name="Egas C."/>
            <person name="Albuquerque L."/>
        </authorList>
    </citation>
    <scope>NUCLEOTIDE SEQUENCE [LARGE SCALE GENOMIC DNA]</scope>
    <source>
        <strain evidence="10 11">YIM 72259</strain>
    </source>
</reference>
<evidence type="ECO:0000313" key="11">
    <source>
        <dbReference type="Proteomes" id="UP000320225"/>
    </source>
</evidence>
<dbReference type="InterPro" id="IPR005644">
    <property type="entry name" value="NolW-like"/>
</dbReference>
<dbReference type="OrthoDB" id="9779724at2"/>
<dbReference type="InterPro" id="IPR038591">
    <property type="entry name" value="NolW-like_sf"/>
</dbReference>